<dbReference type="PANTHER" id="PTHR47510">
    <property type="entry name" value="REVERSE TRANSCRIPTASE DOMAIN-CONTAINING PROTEIN"/>
    <property type="match status" value="1"/>
</dbReference>
<keyword evidence="3" id="KW-1185">Reference proteome</keyword>
<evidence type="ECO:0000313" key="3">
    <source>
        <dbReference type="Proteomes" id="UP001174136"/>
    </source>
</evidence>
<name>A0AA47MDI6_MERPO</name>
<sequence length="468" mass="53198">MLVMGDFFGTGIIVADFKQDGMTAWAKERLKILVKPAYRAKVQREPAEKKSTTVWPQDALPALQDCFDCTQWSIFREAATSGDFIDLQEYTEAVVGFISKCVDDVTEVKTVKTRATRKPWLTGEVCSLLKTRDFAFKAGDAAYREARNNLKKGIREAKRQYGRNLEKNFEDTRDIRRLWQGFQTVTGYKHTAKTAQCNNPSLPDDLNRFYSRFEDTNIRRAQRLTPASTEQVLQLSAECVRRTFSRINPRKASGPDNVLGRVLKSCADELKDVFTDIFNISLSQAVLPTCFKSATIVPVPKNSTPHCLNDYRPVALTSVAMKCFERLVKDHITSLLPASMDHLQFAYRTNRSTEDAISTLLHLTLTHLEDKNTYARILLVDFSSAFNTILPQQLVEKMKLLGVGTNTCNWVLDFLTERKQTVKVNSRTSNTITTWIKVILLTLSEYFKTPAGWITVIPIWAETDFQIS</sequence>
<comment type="caution">
    <text evidence="2">The sequence shown here is derived from an EMBL/GenBank/DDBJ whole genome shotgun (WGS) entry which is preliminary data.</text>
</comment>
<gene>
    <name evidence="2" type="primary">pol_83</name>
    <name evidence="2" type="ORF">N1851_025634</name>
</gene>
<dbReference type="InterPro" id="IPR043502">
    <property type="entry name" value="DNA/RNA_pol_sf"/>
</dbReference>
<reference evidence="2" key="1">
    <citation type="journal article" date="2023" name="Front. Mar. Sci.">
        <title>A new Merluccius polli reference genome to investigate the effects of global change in West African waters.</title>
        <authorList>
            <person name="Mateo J.L."/>
            <person name="Blanco-Fernandez C."/>
            <person name="Garcia-Vazquez E."/>
            <person name="Machado-Schiaffino G."/>
        </authorList>
    </citation>
    <scope>NUCLEOTIDE SEQUENCE</scope>
    <source>
        <strain evidence="2">C29</strain>
        <tissue evidence="2">Fin</tissue>
    </source>
</reference>
<keyword evidence="2" id="KW-0548">Nucleotidyltransferase</keyword>
<evidence type="ECO:0000259" key="1">
    <source>
        <dbReference type="Pfam" id="PF00078"/>
    </source>
</evidence>
<protein>
    <submittedName>
        <fullName evidence="2">RNA-directed DNA polymerase from mobile element jockey</fullName>
    </submittedName>
</protein>
<dbReference type="Pfam" id="PF00078">
    <property type="entry name" value="RVT_1"/>
    <property type="match status" value="1"/>
</dbReference>
<proteinExistence type="predicted"/>
<organism evidence="2 3">
    <name type="scientific">Merluccius polli</name>
    <name type="common">Benguela hake</name>
    <name type="synonym">Merluccius cadenati</name>
    <dbReference type="NCBI Taxonomy" id="89951"/>
    <lineage>
        <taxon>Eukaryota</taxon>
        <taxon>Metazoa</taxon>
        <taxon>Chordata</taxon>
        <taxon>Craniata</taxon>
        <taxon>Vertebrata</taxon>
        <taxon>Euteleostomi</taxon>
        <taxon>Actinopterygii</taxon>
        <taxon>Neopterygii</taxon>
        <taxon>Teleostei</taxon>
        <taxon>Neoteleostei</taxon>
        <taxon>Acanthomorphata</taxon>
        <taxon>Zeiogadaria</taxon>
        <taxon>Gadariae</taxon>
        <taxon>Gadiformes</taxon>
        <taxon>Gadoidei</taxon>
        <taxon>Merlucciidae</taxon>
        <taxon>Merluccius</taxon>
    </lineage>
</organism>
<dbReference type="AlphaFoldDB" id="A0AA47MDI6"/>
<dbReference type="Proteomes" id="UP001174136">
    <property type="component" value="Unassembled WGS sequence"/>
</dbReference>
<dbReference type="InterPro" id="IPR000477">
    <property type="entry name" value="RT_dom"/>
</dbReference>
<dbReference type="GO" id="GO:0003964">
    <property type="term" value="F:RNA-directed DNA polymerase activity"/>
    <property type="evidence" value="ECO:0007669"/>
    <property type="project" value="UniProtKB-KW"/>
</dbReference>
<feature type="domain" description="Reverse transcriptase" evidence="1">
    <location>
        <begin position="299"/>
        <end position="430"/>
    </location>
</feature>
<dbReference type="EMBL" id="JAOPHQ010004835">
    <property type="protein sequence ID" value="KAK0138092.1"/>
    <property type="molecule type" value="Genomic_DNA"/>
</dbReference>
<evidence type="ECO:0000313" key="2">
    <source>
        <dbReference type="EMBL" id="KAK0138092.1"/>
    </source>
</evidence>
<dbReference type="SUPFAM" id="SSF56672">
    <property type="entry name" value="DNA/RNA polymerases"/>
    <property type="match status" value="1"/>
</dbReference>
<dbReference type="PANTHER" id="PTHR47510:SF3">
    <property type="entry name" value="ENDO_EXONUCLEASE_PHOSPHATASE DOMAIN-CONTAINING PROTEIN"/>
    <property type="match status" value="1"/>
</dbReference>
<accession>A0AA47MDI6</accession>
<keyword evidence="2" id="KW-0808">Transferase</keyword>
<keyword evidence="2" id="KW-0695">RNA-directed DNA polymerase</keyword>